<dbReference type="InterPro" id="IPR013650">
    <property type="entry name" value="ATP-grasp_succ-CoA_synth-type"/>
</dbReference>
<keyword evidence="3" id="KW-0808">Transferase</keyword>
<dbReference type="AlphaFoldDB" id="A0A0G0JG12"/>
<keyword evidence="3" id="KW-0012">Acyltransferase</keyword>
<dbReference type="Gene3D" id="3.30.1490.20">
    <property type="entry name" value="ATP-grasp fold, A domain"/>
    <property type="match status" value="1"/>
</dbReference>
<dbReference type="PANTHER" id="PTHR11815:SF10">
    <property type="entry name" value="SUCCINATE--COA LIGASE [GDP-FORMING] SUBUNIT BETA, MITOCHONDRIAL"/>
    <property type="match status" value="1"/>
</dbReference>
<dbReference type="Proteomes" id="UP000034235">
    <property type="component" value="Unassembled WGS sequence"/>
</dbReference>
<dbReference type="Gene3D" id="3.40.50.261">
    <property type="entry name" value="Succinyl-CoA synthetase domains"/>
    <property type="match status" value="1"/>
</dbReference>
<keyword evidence="1" id="KW-0436">Ligase</keyword>
<dbReference type="InterPro" id="IPR005809">
    <property type="entry name" value="Succ_CoA_ligase-like_bsu"/>
</dbReference>
<dbReference type="InterPro" id="IPR011761">
    <property type="entry name" value="ATP-grasp"/>
</dbReference>
<comment type="catalytic activity">
    <reaction evidence="4">
        <text>oxaloacetate + acetyl-CoA + ADP + phosphate = citrate + ATP + CoA</text>
        <dbReference type="Rhea" id="RHEA:21160"/>
        <dbReference type="ChEBI" id="CHEBI:16452"/>
        <dbReference type="ChEBI" id="CHEBI:16947"/>
        <dbReference type="ChEBI" id="CHEBI:30616"/>
        <dbReference type="ChEBI" id="CHEBI:43474"/>
        <dbReference type="ChEBI" id="CHEBI:57287"/>
        <dbReference type="ChEBI" id="CHEBI:57288"/>
        <dbReference type="ChEBI" id="CHEBI:456216"/>
        <dbReference type="EC" id="2.3.3.8"/>
    </reaction>
</comment>
<dbReference type="GO" id="GO:0046872">
    <property type="term" value="F:metal ion binding"/>
    <property type="evidence" value="ECO:0007669"/>
    <property type="project" value="InterPro"/>
</dbReference>
<evidence type="ECO:0000256" key="1">
    <source>
        <dbReference type="ARBA" id="ARBA00022598"/>
    </source>
</evidence>
<evidence type="ECO:0000313" key="8">
    <source>
        <dbReference type="Proteomes" id="UP000034235"/>
    </source>
</evidence>
<organism evidence="7 8">
    <name type="scientific">Candidatus Daviesbacteria bacterium GW2011_GWA2_38_24</name>
    <dbReference type="NCBI Taxonomy" id="1618422"/>
    <lineage>
        <taxon>Bacteria</taxon>
        <taxon>Candidatus Daviesiibacteriota</taxon>
    </lineage>
</organism>
<proteinExistence type="predicted"/>
<feature type="domain" description="ATP-grasp" evidence="6">
    <location>
        <begin position="9"/>
        <end position="199"/>
    </location>
</feature>
<evidence type="ECO:0000259" key="6">
    <source>
        <dbReference type="PROSITE" id="PS50975"/>
    </source>
</evidence>
<dbReference type="Pfam" id="PF08442">
    <property type="entry name" value="ATP-grasp_2"/>
    <property type="match status" value="1"/>
</dbReference>
<keyword evidence="2 5" id="KW-0547">Nucleotide-binding</keyword>
<dbReference type="GO" id="GO:0042709">
    <property type="term" value="C:succinate-CoA ligase complex"/>
    <property type="evidence" value="ECO:0007669"/>
    <property type="project" value="TreeGrafter"/>
</dbReference>
<evidence type="ECO:0000256" key="3">
    <source>
        <dbReference type="ARBA" id="ARBA00023315"/>
    </source>
</evidence>
<dbReference type="GO" id="GO:0003878">
    <property type="term" value="F:ATP citrate synthase activity"/>
    <property type="evidence" value="ECO:0007669"/>
    <property type="project" value="UniProtKB-EC"/>
</dbReference>
<dbReference type="GO" id="GO:0006104">
    <property type="term" value="P:succinyl-CoA metabolic process"/>
    <property type="evidence" value="ECO:0007669"/>
    <property type="project" value="TreeGrafter"/>
</dbReference>
<dbReference type="GO" id="GO:0004775">
    <property type="term" value="F:succinate-CoA ligase (ADP-forming) activity"/>
    <property type="evidence" value="ECO:0007669"/>
    <property type="project" value="TreeGrafter"/>
</dbReference>
<sequence length="394" mass="43628">MILYEFEGKNLLKAAGVNIPNSQLLHSLEDRVTLVFPLVLKAQVLSGKRAEQGGIVFANNENELVDNLEMLFGKTVNKEVVEIILAEEKTEIEKEYYVSISYDTETRGPVLTISESGGTGIEERKANTYSINPLNLDIISDQNQLFGLPQELIAQLIKLFFDTDFLLLEINPLVKTKTGEWIALDAKIKLDDAATSRHEDWKYPPRLVAGYTPTEREILAKKIDEGDHRGTAGSTYFDLPGDIAVLASGGGGSLTAMDVLLKAGGKPANYTEYSGNPPKEKVEKLTEIVLSKPNLHGLWVVGAIANLTDIYETLSGFIEGLRNVRTKTGLKIDFPIVIRRAGPRDKEAFELLKKEIQDFDLHLYSTETSIAESAKIIAEKAKEYAKKEENVSVT</sequence>
<dbReference type="InterPro" id="IPR032263">
    <property type="entry name" value="Citrate-bd"/>
</dbReference>
<dbReference type="SUPFAM" id="SSF56059">
    <property type="entry name" value="Glutathione synthetase ATP-binding domain-like"/>
    <property type="match status" value="1"/>
</dbReference>
<dbReference type="SUPFAM" id="SSF52210">
    <property type="entry name" value="Succinyl-CoA synthetase domains"/>
    <property type="match status" value="1"/>
</dbReference>
<name>A0A0G0JG12_9BACT</name>
<dbReference type="EMBL" id="LBUP01000009">
    <property type="protein sequence ID" value="KKQ65662.1"/>
    <property type="molecule type" value="Genomic_DNA"/>
</dbReference>
<dbReference type="GO" id="GO:0005524">
    <property type="term" value="F:ATP binding"/>
    <property type="evidence" value="ECO:0007669"/>
    <property type="project" value="UniProtKB-UniRule"/>
</dbReference>
<evidence type="ECO:0000256" key="2">
    <source>
        <dbReference type="ARBA" id="ARBA00022741"/>
    </source>
</evidence>
<dbReference type="PIRSF" id="PIRSF001554">
    <property type="entry name" value="SucCS_beta"/>
    <property type="match status" value="1"/>
</dbReference>
<dbReference type="PATRIC" id="fig|1618422.5.peg.1086"/>
<dbReference type="PROSITE" id="PS50975">
    <property type="entry name" value="ATP_GRASP"/>
    <property type="match status" value="1"/>
</dbReference>
<accession>A0A0G0JG12</accession>
<dbReference type="PANTHER" id="PTHR11815">
    <property type="entry name" value="SUCCINYL-COA SYNTHETASE BETA CHAIN"/>
    <property type="match status" value="1"/>
</dbReference>
<dbReference type="GO" id="GO:0006099">
    <property type="term" value="P:tricarboxylic acid cycle"/>
    <property type="evidence" value="ECO:0007669"/>
    <property type="project" value="InterPro"/>
</dbReference>
<evidence type="ECO:0000313" key="7">
    <source>
        <dbReference type="EMBL" id="KKQ65662.1"/>
    </source>
</evidence>
<comment type="caution">
    <text evidence="7">The sequence shown here is derived from an EMBL/GenBank/DDBJ whole genome shotgun (WGS) entry which is preliminary data.</text>
</comment>
<gene>
    <name evidence="7" type="ORF">US86_C0009G0030</name>
</gene>
<keyword evidence="5" id="KW-0067">ATP-binding</keyword>
<reference evidence="7 8" key="1">
    <citation type="journal article" date="2015" name="Nature">
        <title>rRNA introns, odd ribosomes, and small enigmatic genomes across a large radiation of phyla.</title>
        <authorList>
            <person name="Brown C.T."/>
            <person name="Hug L.A."/>
            <person name="Thomas B.C."/>
            <person name="Sharon I."/>
            <person name="Castelle C.J."/>
            <person name="Singh A."/>
            <person name="Wilkins M.J."/>
            <person name="Williams K.H."/>
            <person name="Banfield J.F."/>
        </authorList>
    </citation>
    <scope>NUCLEOTIDE SEQUENCE [LARGE SCALE GENOMIC DNA]</scope>
</reference>
<dbReference type="Pfam" id="PF16114">
    <property type="entry name" value="Citrate_bind"/>
    <property type="match status" value="1"/>
</dbReference>
<evidence type="ECO:0000256" key="4">
    <source>
        <dbReference type="ARBA" id="ARBA00047593"/>
    </source>
</evidence>
<dbReference type="InterPro" id="IPR013815">
    <property type="entry name" value="ATP_grasp_subdomain_1"/>
</dbReference>
<dbReference type="InterPro" id="IPR016102">
    <property type="entry name" value="Succinyl-CoA_synth-like"/>
</dbReference>
<dbReference type="Gene3D" id="3.30.470.20">
    <property type="entry name" value="ATP-grasp fold, B domain"/>
    <property type="match status" value="1"/>
</dbReference>
<evidence type="ECO:0000256" key="5">
    <source>
        <dbReference type="PROSITE-ProRule" id="PRU00409"/>
    </source>
</evidence>
<dbReference type="GO" id="GO:0005829">
    <property type="term" value="C:cytosol"/>
    <property type="evidence" value="ECO:0007669"/>
    <property type="project" value="TreeGrafter"/>
</dbReference>
<protein>
    <submittedName>
        <fullName evidence="7">Succinyl-CoA synthetase, beta subunit</fullName>
    </submittedName>
</protein>